<reference evidence="1 2" key="1">
    <citation type="submission" date="2019-05" db="EMBL/GenBank/DDBJ databases">
        <title>Pseudomonas sp. SC006 isolated from lettuce that can produce HBGAs.</title>
        <authorList>
            <person name="Wang D."/>
            <person name="Liao N."/>
            <person name="Liu D."/>
            <person name="Zhang Z."/>
            <person name="Zou S."/>
        </authorList>
    </citation>
    <scope>NUCLEOTIDE SEQUENCE [LARGE SCALE GENOMIC DNA]</scope>
    <source>
        <strain evidence="1 2">SC006</strain>
    </source>
</reference>
<dbReference type="RefSeq" id="WP_138221646.1">
    <property type="nucleotide sequence ID" value="NZ_VAUO01000019.1"/>
</dbReference>
<organism evidence="1 2">
    <name type="scientific">Pseudomonas mosselii</name>
    <dbReference type="NCBI Taxonomy" id="78327"/>
    <lineage>
        <taxon>Bacteria</taxon>
        <taxon>Pseudomonadati</taxon>
        <taxon>Pseudomonadota</taxon>
        <taxon>Gammaproteobacteria</taxon>
        <taxon>Pseudomonadales</taxon>
        <taxon>Pseudomonadaceae</taxon>
        <taxon>Pseudomonas</taxon>
    </lineage>
</organism>
<keyword evidence="2" id="KW-1185">Reference proteome</keyword>
<dbReference type="OrthoDB" id="6968228at2"/>
<gene>
    <name evidence="1" type="ORF">FEM01_22445</name>
</gene>
<evidence type="ECO:0000313" key="2">
    <source>
        <dbReference type="Proteomes" id="UP000309819"/>
    </source>
</evidence>
<comment type="caution">
    <text evidence="1">The sequence shown here is derived from an EMBL/GenBank/DDBJ whole genome shotgun (WGS) entry which is preliminary data.</text>
</comment>
<dbReference type="EMBL" id="VAUO01000019">
    <property type="protein sequence ID" value="TLP53925.1"/>
    <property type="molecule type" value="Genomic_DNA"/>
</dbReference>
<sequence>MFENTKLRNAGDFKNKSVVEYATIRVELLHRLVPSNLQDGHYRNDDIVKGLYATPTGPLANDSELEAKMNHAKP</sequence>
<dbReference type="Proteomes" id="UP000309819">
    <property type="component" value="Unassembled WGS sequence"/>
</dbReference>
<evidence type="ECO:0000313" key="1">
    <source>
        <dbReference type="EMBL" id="TLP53925.1"/>
    </source>
</evidence>
<dbReference type="AlphaFoldDB" id="A0A5R8YL12"/>
<accession>A0A5R8YL12</accession>
<protein>
    <submittedName>
        <fullName evidence="1">Uncharacterized protein</fullName>
    </submittedName>
</protein>
<proteinExistence type="predicted"/>
<name>A0A5R8YL12_9PSED</name>